<reference evidence="5" key="1">
    <citation type="submission" date="2017-08" db="EMBL/GenBank/DDBJ databases">
        <title>A dynamic microbial community with high functional redundancy inhabits the cold, oxic subseafloor aquifer.</title>
        <authorList>
            <person name="Tully B.J."/>
            <person name="Wheat C.G."/>
            <person name="Glazer B.T."/>
            <person name="Huber J.A."/>
        </authorList>
    </citation>
    <scope>NUCLEOTIDE SEQUENCE [LARGE SCALE GENOMIC DNA]</scope>
</reference>
<dbReference type="SUPFAM" id="SSF50249">
    <property type="entry name" value="Nucleic acid-binding proteins"/>
    <property type="match status" value="1"/>
</dbReference>
<protein>
    <submittedName>
        <fullName evidence="4">3-hydroxy-3-methylglutaryl CoA synthase</fullName>
    </submittedName>
</protein>
<evidence type="ECO:0000256" key="1">
    <source>
        <dbReference type="ARBA" id="ARBA00022679"/>
    </source>
</evidence>
<dbReference type="InterPro" id="IPR013747">
    <property type="entry name" value="ACP_syn_III_C"/>
</dbReference>
<dbReference type="SUPFAM" id="SSF53901">
    <property type="entry name" value="Thiolase-like"/>
    <property type="match status" value="1"/>
</dbReference>
<evidence type="ECO:0000313" key="4">
    <source>
        <dbReference type="EMBL" id="PCH63386.1"/>
    </source>
</evidence>
<accession>A0A2A4MUW1</accession>
<evidence type="ECO:0000259" key="2">
    <source>
        <dbReference type="Pfam" id="PF08541"/>
    </source>
</evidence>
<evidence type="ECO:0000313" key="5">
    <source>
        <dbReference type="Proteomes" id="UP000218172"/>
    </source>
</evidence>
<dbReference type="InterPro" id="IPR012340">
    <property type="entry name" value="NA-bd_OB-fold"/>
</dbReference>
<feature type="domain" description="Beta-ketoacyl-[acyl-carrier-protein] synthase III C-terminal" evidence="2">
    <location>
        <begin position="94"/>
        <end position="173"/>
    </location>
</feature>
<dbReference type="AlphaFoldDB" id="A0A2A4MUW1"/>
<organism evidence="4 5">
    <name type="scientific">SAR86 cluster bacterium</name>
    <dbReference type="NCBI Taxonomy" id="2030880"/>
    <lineage>
        <taxon>Bacteria</taxon>
        <taxon>Pseudomonadati</taxon>
        <taxon>Pseudomonadota</taxon>
        <taxon>Gammaproteobacteria</taxon>
        <taxon>SAR86 cluster</taxon>
    </lineage>
</organism>
<gene>
    <name evidence="4" type="ORF">COC19_01110</name>
</gene>
<sequence>LTPADIDALRAADIDTVLAAKLEDMDIGENDAAAAIAVGSEAVLAEFLGAATVATDFVDHYRDAENSFSYDWEERWIRDESFFKSVPAAVSELLQQTQTQAEQIAHFIMPSDQPRTPAAVAKKLAINPAALVDNQLQVCGVAGAAQPLLLLAKVLERAKPGELILVIGFGQGCDALLFRATDQIAHRKPIKGVSGALSQRREELNYNKFLSFNNLVERDIGKRGEADKQTYLSALNRRKDLLTAFIGGKCRDCQTVQIPRENYCVNPDCGALDSQDPYEFSNLSATVKTWTADRLTFDWNPPAYFGLVEFEGGGRLMMDFTEVEAGQIDTGTKMTMCFRIKQLDAQRGFRKYFWKATPS</sequence>
<feature type="non-terminal residue" evidence="4">
    <location>
        <position position="1"/>
    </location>
</feature>
<dbReference type="Gene3D" id="3.40.47.10">
    <property type="match status" value="1"/>
</dbReference>
<dbReference type="EMBL" id="NVQR01000018">
    <property type="protein sequence ID" value="PCH63386.1"/>
    <property type="molecule type" value="Genomic_DNA"/>
</dbReference>
<dbReference type="InterPro" id="IPR022002">
    <property type="entry name" value="ChsH2_Znr"/>
</dbReference>
<dbReference type="Pfam" id="PF12172">
    <property type="entry name" value="zf-ChsH2"/>
    <property type="match status" value="1"/>
</dbReference>
<evidence type="ECO:0000259" key="3">
    <source>
        <dbReference type="Pfam" id="PF12172"/>
    </source>
</evidence>
<feature type="domain" description="ChsH2 rubredoxin-like zinc ribbon" evidence="3">
    <location>
        <begin position="245"/>
        <end position="271"/>
    </location>
</feature>
<name>A0A2A4MUW1_9GAMM</name>
<dbReference type="Proteomes" id="UP000218172">
    <property type="component" value="Unassembled WGS sequence"/>
</dbReference>
<comment type="caution">
    <text evidence="4">The sequence shown here is derived from an EMBL/GenBank/DDBJ whole genome shotgun (WGS) entry which is preliminary data.</text>
</comment>
<proteinExistence type="predicted"/>
<dbReference type="InterPro" id="IPR016039">
    <property type="entry name" value="Thiolase-like"/>
</dbReference>
<dbReference type="GO" id="GO:0016746">
    <property type="term" value="F:acyltransferase activity"/>
    <property type="evidence" value="ECO:0007669"/>
    <property type="project" value="UniProtKB-KW"/>
</dbReference>
<keyword evidence="1" id="KW-0808">Transferase</keyword>
<dbReference type="Pfam" id="PF08541">
    <property type="entry name" value="ACP_syn_III_C"/>
    <property type="match status" value="1"/>
</dbReference>